<dbReference type="RefSeq" id="WP_115090513.1">
    <property type="nucleotide sequence ID" value="NZ_CP068107.1"/>
</dbReference>
<dbReference type="InterPro" id="IPR011989">
    <property type="entry name" value="ARM-like"/>
</dbReference>
<reference evidence="2 3" key="1">
    <citation type="submission" date="2018-06" db="EMBL/GenBank/DDBJ databases">
        <authorList>
            <consortium name="Pathogen Informatics"/>
            <person name="Doyle S."/>
        </authorList>
    </citation>
    <scope>NUCLEOTIDE SEQUENCE [LARGE SCALE GENOMIC DNA]</scope>
    <source>
        <strain evidence="2 3">NCTC11179</strain>
    </source>
</reference>
<feature type="domain" description="Knr4/Smi1-like" evidence="1">
    <location>
        <begin position="37"/>
        <end position="199"/>
    </location>
</feature>
<dbReference type="Gene3D" id="3.40.1580.10">
    <property type="entry name" value="SMI1/KNR4-like"/>
    <property type="match status" value="1"/>
</dbReference>
<dbReference type="InterPro" id="IPR018958">
    <property type="entry name" value="Knr4/Smi1-like_dom"/>
</dbReference>
<dbReference type="Proteomes" id="UP000255024">
    <property type="component" value="Unassembled WGS sequence"/>
</dbReference>
<dbReference type="InterPro" id="IPR016024">
    <property type="entry name" value="ARM-type_fold"/>
</dbReference>
<dbReference type="SUPFAM" id="SSF48371">
    <property type="entry name" value="ARM repeat"/>
    <property type="match status" value="1"/>
</dbReference>
<dbReference type="EMBL" id="UGQL01000001">
    <property type="protein sequence ID" value="STZ27607.1"/>
    <property type="molecule type" value="Genomic_DNA"/>
</dbReference>
<organism evidence="2 3">
    <name type="scientific">Myroides odoratus</name>
    <name type="common">Flavobacterium odoratum</name>
    <dbReference type="NCBI Taxonomy" id="256"/>
    <lineage>
        <taxon>Bacteria</taxon>
        <taxon>Pseudomonadati</taxon>
        <taxon>Bacteroidota</taxon>
        <taxon>Flavobacteriia</taxon>
        <taxon>Flavobacteriales</taxon>
        <taxon>Flavobacteriaceae</taxon>
        <taxon>Myroides</taxon>
    </lineage>
</organism>
<protein>
    <submittedName>
        <fullName evidence="2">SMI1 / KNR4 family</fullName>
    </submittedName>
</protein>
<evidence type="ECO:0000259" key="1">
    <source>
        <dbReference type="SMART" id="SM00860"/>
    </source>
</evidence>
<dbReference type="Gene3D" id="1.25.10.10">
    <property type="entry name" value="Leucine-rich Repeat Variant"/>
    <property type="match status" value="1"/>
</dbReference>
<dbReference type="Pfam" id="PF09346">
    <property type="entry name" value="SMI1_KNR4"/>
    <property type="match status" value="1"/>
</dbReference>
<proteinExistence type="predicted"/>
<keyword evidence="3" id="KW-1185">Reference proteome</keyword>
<dbReference type="SMART" id="SM00860">
    <property type="entry name" value="SMI1_KNR4"/>
    <property type="match status" value="1"/>
</dbReference>
<sequence length="448" mass="50968">MEIQLNRIKEKLANIEQYDEDFVVFGADSHEYKVGANVDLQEVTTFEQKSGIKLPEAYVAFVTQIGNGNTTENAYMGSAAGPYYGIYPLGDGLEDLNAGDVKRYLSYPCLLHPDMTDKTWTTLTQAMYDEELSDEAYDAIVGPLFGGLLPIGTQGCAITTCLILNGPHKGRIVYLNDDYKPAFAYEADFLAWYERWLDEIIGGDLLAEHAGWFGYRRGGTSIDLWEAFQMATTEQEQLEYLDGLISKKEISEPILQGMIETIPQVTVTVRQRLISILAKTTFDRAIPFLEEEVEANLLFVLQQIHWYGKNEAYWLPVLEAYKDKIEEEETYRFYSYIVLKATENYACLIVPGLTSKQAEIRSQAIYTLGKLEDKEAYIVSFKEGLQDENENVVLYSLQALRGIIDESLLPVYQAVYHKYKDSAEENYILTNLTHRLTEMKLTVEDLQA</sequence>
<dbReference type="InterPro" id="IPR037883">
    <property type="entry name" value="Knr4/Smi1-like_sf"/>
</dbReference>
<evidence type="ECO:0000313" key="2">
    <source>
        <dbReference type="EMBL" id="STZ27607.1"/>
    </source>
</evidence>
<gene>
    <name evidence="2" type="ORF">NCTC11179_01143</name>
</gene>
<accession>A0A378RN82</accession>
<evidence type="ECO:0000313" key="3">
    <source>
        <dbReference type="Proteomes" id="UP000255024"/>
    </source>
</evidence>
<dbReference type="SUPFAM" id="SSF160631">
    <property type="entry name" value="SMI1/KNR4-like"/>
    <property type="match status" value="1"/>
</dbReference>
<name>A0A378RN82_MYROD</name>
<dbReference type="AlphaFoldDB" id="A0A378RN82"/>